<name>A0A364MTH8_STELY</name>
<evidence type="ECO:0000313" key="1">
    <source>
        <dbReference type="EMBL" id="RAR02979.1"/>
    </source>
</evidence>
<comment type="caution">
    <text evidence="1">The sequence shown here is derived from an EMBL/GenBank/DDBJ whole genome shotgun (WGS) entry which is preliminary data.</text>
</comment>
<reference evidence="2" key="1">
    <citation type="submission" date="2018-05" db="EMBL/GenBank/DDBJ databases">
        <title>Draft genome sequence of Stemphylium lycopersici strain CIDEFI 213.</title>
        <authorList>
            <person name="Medina R."/>
            <person name="Franco M.E.E."/>
            <person name="Lucentini C.G."/>
            <person name="Saparrat M.C.N."/>
            <person name="Balatti P.A."/>
        </authorList>
    </citation>
    <scope>NUCLEOTIDE SEQUENCE [LARGE SCALE GENOMIC DNA]</scope>
    <source>
        <strain evidence="2">CIDEFI 213</strain>
    </source>
</reference>
<protein>
    <submittedName>
        <fullName evidence="1">Uncharacterized protein</fullName>
    </submittedName>
</protein>
<gene>
    <name evidence="1" type="ORF">DDE83_008400</name>
</gene>
<dbReference type="AlphaFoldDB" id="A0A364MTH8"/>
<proteinExistence type="predicted"/>
<evidence type="ECO:0000313" key="2">
    <source>
        <dbReference type="Proteomes" id="UP000249619"/>
    </source>
</evidence>
<organism evidence="1 2">
    <name type="scientific">Stemphylium lycopersici</name>
    <name type="common">Tomato gray leaf spot disease fungus</name>
    <name type="synonym">Thyrospora lycopersici</name>
    <dbReference type="NCBI Taxonomy" id="183478"/>
    <lineage>
        <taxon>Eukaryota</taxon>
        <taxon>Fungi</taxon>
        <taxon>Dikarya</taxon>
        <taxon>Ascomycota</taxon>
        <taxon>Pezizomycotina</taxon>
        <taxon>Dothideomycetes</taxon>
        <taxon>Pleosporomycetidae</taxon>
        <taxon>Pleosporales</taxon>
        <taxon>Pleosporineae</taxon>
        <taxon>Pleosporaceae</taxon>
        <taxon>Stemphylium</taxon>
    </lineage>
</organism>
<dbReference type="Proteomes" id="UP000249619">
    <property type="component" value="Unassembled WGS sequence"/>
</dbReference>
<dbReference type="EMBL" id="QGDH01000196">
    <property type="protein sequence ID" value="RAR02979.1"/>
    <property type="molecule type" value="Genomic_DNA"/>
</dbReference>
<keyword evidence="2" id="KW-1185">Reference proteome</keyword>
<sequence length="97" mass="10800">MSRNHIHNAGFETGYDDIFALAAASDSFNSPPLIGFDSIPFGDFDDLFTDLWKCDLGSYNHILRTETVFPPPLPSGLPNDDLNIQYAAEEPLPVERQ</sequence>
<accession>A0A364MTH8</accession>